<proteinExistence type="inferred from homology"/>
<sequence length="250" mass="28539">MKTIIQISDCHLLREKERKGYANLAPYYSLEQVLISLDTHADCMLITGDISGDDSQGSYDHFLQLMEKYVDIPWYVIPGNHDNNAHFDCTFKNQRLDANSPLELGEWCIHGLDTRPKVNAVGAQGEIDFAHVEQVHSGVTQNAHKYHLLALHHHILPSNSWMDKHNLVNAEDFIQWLEDVKGIANVIHGHVHSSLRQCVGKRRINSYGCPSTCWQWEMQPDFAVSNERPGYQVIELHDNGHAEVTVKRIN</sequence>
<dbReference type="AlphaFoldDB" id="A0A6L9MUZ4"/>
<comment type="caution">
    <text evidence="6">The sequence shown here is derived from an EMBL/GenBank/DDBJ whole genome shotgun (WGS) entry which is preliminary data.</text>
</comment>
<evidence type="ECO:0000256" key="2">
    <source>
        <dbReference type="ARBA" id="ARBA00022801"/>
    </source>
</evidence>
<name>A0A6L9MUZ4_9ALTE</name>
<dbReference type="InterPro" id="IPR004843">
    <property type="entry name" value="Calcineurin-like_PHP"/>
</dbReference>
<dbReference type="GO" id="GO:0016787">
    <property type="term" value="F:hydrolase activity"/>
    <property type="evidence" value="ECO:0007669"/>
    <property type="project" value="UniProtKB-KW"/>
</dbReference>
<dbReference type="PANTHER" id="PTHR42988:SF2">
    <property type="entry name" value="CYCLIC NUCLEOTIDE PHOSPHODIESTERASE CBUA0032-RELATED"/>
    <property type="match status" value="1"/>
</dbReference>
<dbReference type="SUPFAM" id="SSF56300">
    <property type="entry name" value="Metallo-dependent phosphatases"/>
    <property type="match status" value="1"/>
</dbReference>
<evidence type="ECO:0000259" key="5">
    <source>
        <dbReference type="Pfam" id="PF00149"/>
    </source>
</evidence>
<evidence type="ECO:0000256" key="4">
    <source>
        <dbReference type="ARBA" id="ARBA00025742"/>
    </source>
</evidence>
<gene>
    <name evidence="6" type="ORF">GTW09_10225</name>
</gene>
<dbReference type="Pfam" id="PF00149">
    <property type="entry name" value="Metallophos"/>
    <property type="match status" value="1"/>
</dbReference>
<evidence type="ECO:0000313" key="6">
    <source>
        <dbReference type="EMBL" id="NDW21897.1"/>
    </source>
</evidence>
<dbReference type="Proteomes" id="UP000478837">
    <property type="component" value="Unassembled WGS sequence"/>
</dbReference>
<organism evidence="6 7">
    <name type="scientific">Alteromonas hispanica</name>
    <dbReference type="NCBI Taxonomy" id="315421"/>
    <lineage>
        <taxon>Bacteria</taxon>
        <taxon>Pseudomonadati</taxon>
        <taxon>Pseudomonadota</taxon>
        <taxon>Gammaproteobacteria</taxon>
        <taxon>Alteromonadales</taxon>
        <taxon>Alteromonadaceae</taxon>
        <taxon>Alteromonas/Salinimonas group</taxon>
        <taxon>Alteromonas</taxon>
    </lineage>
</organism>
<protein>
    <submittedName>
        <fullName evidence="6">3',5'-cyclic-nucleotide phosphodiesterase</fullName>
    </submittedName>
</protein>
<accession>A0A6L9MUZ4</accession>
<dbReference type="GO" id="GO:0046872">
    <property type="term" value="F:metal ion binding"/>
    <property type="evidence" value="ECO:0007669"/>
    <property type="project" value="UniProtKB-KW"/>
</dbReference>
<evidence type="ECO:0000256" key="3">
    <source>
        <dbReference type="ARBA" id="ARBA00023004"/>
    </source>
</evidence>
<dbReference type="InterPro" id="IPR050884">
    <property type="entry name" value="CNP_phosphodiesterase-III"/>
</dbReference>
<evidence type="ECO:0000313" key="7">
    <source>
        <dbReference type="Proteomes" id="UP000478837"/>
    </source>
</evidence>
<feature type="domain" description="Calcineurin-like phosphoesterase" evidence="5">
    <location>
        <begin position="3"/>
        <end position="193"/>
    </location>
</feature>
<dbReference type="RefSeq" id="WP_163111797.1">
    <property type="nucleotide sequence ID" value="NZ_JAAAWP010000005.1"/>
</dbReference>
<keyword evidence="1" id="KW-0479">Metal-binding</keyword>
<dbReference type="Gene3D" id="3.60.21.10">
    <property type="match status" value="1"/>
</dbReference>
<dbReference type="PANTHER" id="PTHR42988">
    <property type="entry name" value="PHOSPHOHYDROLASE"/>
    <property type="match status" value="1"/>
</dbReference>
<evidence type="ECO:0000256" key="1">
    <source>
        <dbReference type="ARBA" id="ARBA00022723"/>
    </source>
</evidence>
<comment type="similarity">
    <text evidence="4">Belongs to the cyclic nucleotide phosphodiesterase class-III family.</text>
</comment>
<dbReference type="EMBL" id="JAAAWP010000005">
    <property type="protein sequence ID" value="NDW21897.1"/>
    <property type="molecule type" value="Genomic_DNA"/>
</dbReference>
<keyword evidence="2" id="KW-0378">Hydrolase</keyword>
<keyword evidence="7" id="KW-1185">Reference proteome</keyword>
<keyword evidence="3" id="KW-0408">Iron</keyword>
<dbReference type="InterPro" id="IPR029052">
    <property type="entry name" value="Metallo-depent_PP-like"/>
</dbReference>
<reference evidence="6 7" key="1">
    <citation type="submission" date="2020-01" db="EMBL/GenBank/DDBJ databases">
        <title>Genomes of bacteria type strains.</title>
        <authorList>
            <person name="Chen J."/>
            <person name="Zhu S."/>
            <person name="Yang J."/>
        </authorList>
    </citation>
    <scope>NUCLEOTIDE SEQUENCE [LARGE SCALE GENOMIC DNA]</scope>
    <source>
        <strain evidence="6 7">LMG 22958</strain>
    </source>
</reference>